<dbReference type="NCBIfam" id="TIGR03570">
    <property type="entry name" value="NeuD_NnaD"/>
    <property type="match status" value="1"/>
</dbReference>
<evidence type="ECO:0000256" key="1">
    <source>
        <dbReference type="ARBA" id="ARBA00007274"/>
    </source>
</evidence>
<dbReference type="Pfam" id="PF17836">
    <property type="entry name" value="PglD_N"/>
    <property type="match status" value="1"/>
</dbReference>
<evidence type="ECO:0000256" key="4">
    <source>
        <dbReference type="ARBA" id="ARBA00023315"/>
    </source>
</evidence>
<dbReference type="PANTHER" id="PTHR43300:SF7">
    <property type="entry name" value="UDP-N-ACETYLBACILLOSAMINE N-ACETYLTRANSFERASE"/>
    <property type="match status" value="1"/>
</dbReference>
<evidence type="ECO:0000256" key="2">
    <source>
        <dbReference type="ARBA" id="ARBA00022679"/>
    </source>
</evidence>
<evidence type="ECO:0000259" key="5">
    <source>
        <dbReference type="Pfam" id="PF17836"/>
    </source>
</evidence>
<sequence length="208" mass="21485">MIDILVIGTGGLAREFTSAFADAVRIVGYASTNHDEHGQFGLPGTLFKGEVTPGLVGTASVVIAIGDPAVRRAIHHRLKPLGFVFPSLVHASSVVSERARLEEGVIVSPQCVVSPNVTLGALSYLNFCCGVGHDATVGRCVQINPGSQLGGFSEIGEGTLIGSGSTILQGVKVGARATVASGSVVFSEVPDDATVMGNPARRMRAFEK</sequence>
<evidence type="ECO:0000256" key="3">
    <source>
        <dbReference type="ARBA" id="ARBA00022737"/>
    </source>
</evidence>
<dbReference type="EC" id="2.3.1.191" evidence="6"/>
<evidence type="ECO:0000313" key="6">
    <source>
        <dbReference type="EMBL" id="CAG9168611.1"/>
    </source>
</evidence>
<gene>
    <name evidence="6" type="primary">lpxD_1</name>
    <name evidence="6" type="ORF">LMG21510_01157</name>
</gene>
<dbReference type="Pfam" id="PF00132">
    <property type="entry name" value="Hexapep"/>
    <property type="match status" value="1"/>
</dbReference>
<dbReference type="InterPro" id="IPR050179">
    <property type="entry name" value="Trans_hexapeptide_repeat"/>
</dbReference>
<protein>
    <submittedName>
        <fullName evidence="6">UDP-3-O-(3-hydroxymyristoyl)glucosamine N-acyltransferase</fullName>
        <ecNumber evidence="6">2.3.1.191</ecNumber>
    </submittedName>
</protein>
<dbReference type="InterPro" id="IPR001451">
    <property type="entry name" value="Hexapep"/>
</dbReference>
<dbReference type="PROSITE" id="PS00101">
    <property type="entry name" value="HEXAPEP_TRANSFERASES"/>
    <property type="match status" value="1"/>
</dbReference>
<evidence type="ECO:0000313" key="7">
    <source>
        <dbReference type="Proteomes" id="UP000721236"/>
    </source>
</evidence>
<dbReference type="InterPro" id="IPR041561">
    <property type="entry name" value="PglD_N"/>
</dbReference>
<dbReference type="EMBL" id="CAJZAH010000001">
    <property type="protein sequence ID" value="CAG9168611.1"/>
    <property type="molecule type" value="Genomic_DNA"/>
</dbReference>
<dbReference type="RefSeq" id="WP_224040252.1">
    <property type="nucleotide sequence ID" value="NZ_CAJZAH010000001.1"/>
</dbReference>
<dbReference type="SUPFAM" id="SSF51161">
    <property type="entry name" value="Trimeric LpxA-like enzymes"/>
    <property type="match status" value="1"/>
</dbReference>
<comment type="similarity">
    <text evidence="1">Belongs to the transferase hexapeptide repeat family.</text>
</comment>
<dbReference type="CDD" id="cd03360">
    <property type="entry name" value="LbH_AT_putative"/>
    <property type="match status" value="1"/>
</dbReference>
<dbReference type="Proteomes" id="UP000721236">
    <property type="component" value="Unassembled WGS sequence"/>
</dbReference>
<comment type="caution">
    <text evidence="6">The sequence shown here is derived from an EMBL/GenBank/DDBJ whole genome shotgun (WGS) entry which is preliminary data.</text>
</comment>
<dbReference type="InterPro" id="IPR011004">
    <property type="entry name" value="Trimer_LpxA-like_sf"/>
</dbReference>
<keyword evidence="7" id="KW-1185">Reference proteome</keyword>
<dbReference type="GO" id="GO:0103118">
    <property type="term" value="F:UDP-3-O-[(3R)-3-hydroxyacyl]-glucosamine N-acyltransferase activity"/>
    <property type="evidence" value="ECO:0007669"/>
    <property type="project" value="UniProtKB-EC"/>
</dbReference>
<dbReference type="Gene3D" id="2.160.10.10">
    <property type="entry name" value="Hexapeptide repeat proteins"/>
    <property type="match status" value="1"/>
</dbReference>
<name>A0ABN7Y868_9BURK</name>
<keyword evidence="2 6" id="KW-0808">Transferase</keyword>
<dbReference type="Gene3D" id="3.40.50.20">
    <property type="match status" value="1"/>
</dbReference>
<reference evidence="6 7" key="1">
    <citation type="submission" date="2021-08" db="EMBL/GenBank/DDBJ databases">
        <authorList>
            <person name="Peeters C."/>
        </authorList>
    </citation>
    <scope>NUCLEOTIDE SEQUENCE [LARGE SCALE GENOMIC DNA]</scope>
    <source>
        <strain evidence="6 7">LMG 21510</strain>
    </source>
</reference>
<dbReference type="InterPro" id="IPR020019">
    <property type="entry name" value="AcTrfase_PglD-like"/>
</dbReference>
<feature type="domain" description="PglD N-terminal" evidence="5">
    <location>
        <begin position="3"/>
        <end position="78"/>
    </location>
</feature>
<keyword evidence="4 6" id="KW-0012">Acyltransferase</keyword>
<proteinExistence type="inferred from homology"/>
<dbReference type="PANTHER" id="PTHR43300">
    <property type="entry name" value="ACETYLTRANSFERASE"/>
    <property type="match status" value="1"/>
</dbReference>
<organism evidence="6 7">
    <name type="scientific">Cupriavidus respiraculi</name>
    <dbReference type="NCBI Taxonomy" id="195930"/>
    <lineage>
        <taxon>Bacteria</taxon>
        <taxon>Pseudomonadati</taxon>
        <taxon>Pseudomonadota</taxon>
        <taxon>Betaproteobacteria</taxon>
        <taxon>Burkholderiales</taxon>
        <taxon>Burkholderiaceae</taxon>
        <taxon>Cupriavidus</taxon>
    </lineage>
</organism>
<keyword evidence="3" id="KW-0677">Repeat</keyword>
<dbReference type="InterPro" id="IPR018357">
    <property type="entry name" value="Hexapep_transf_CS"/>
</dbReference>
<accession>A0ABN7Y868</accession>